<protein>
    <submittedName>
        <fullName evidence="2">Uncharacterized protein</fullName>
    </submittedName>
</protein>
<keyword evidence="3" id="KW-1185">Reference proteome</keyword>
<proteinExistence type="predicted"/>
<dbReference type="GeneID" id="73471359"/>
<gene>
    <name evidence="2" type="ORF">J8A68_004559</name>
</gene>
<comment type="caution">
    <text evidence="2">The sequence shown here is derived from an EMBL/GenBank/DDBJ whole genome shotgun (WGS) entry which is preliminary data.</text>
</comment>
<organism evidence="2 3">
    <name type="scientific">[Candida] subhashii</name>
    <dbReference type="NCBI Taxonomy" id="561895"/>
    <lineage>
        <taxon>Eukaryota</taxon>
        <taxon>Fungi</taxon>
        <taxon>Dikarya</taxon>
        <taxon>Ascomycota</taxon>
        <taxon>Saccharomycotina</taxon>
        <taxon>Pichiomycetes</taxon>
        <taxon>Debaryomycetaceae</taxon>
        <taxon>Spathaspora</taxon>
    </lineage>
</organism>
<evidence type="ECO:0000313" key="3">
    <source>
        <dbReference type="Proteomes" id="UP000694255"/>
    </source>
</evidence>
<sequence>MPPTATESGSSSSNPTINSVYPYSVDINPRPDPESNIVFRTIPPLICRYVIHNLSKEQYLKEFTTKVVIGSDFDYEAEINDSEFFEEVHDEVEENIQDWLLLVSKLPKLGTSRYTIIMNWLSFFKRLGTYFGFTEYFSNRDTFDCRRVDHGDSYRQCATPRTAYMIELVCSAAVVVSLFEKLIPEEVHPSEGEVTILDIWNYVASHEEWAEERALAAEQRKSAKQKKAGKPAKSKPVKKAAKSTWLFVQKPTKISKKASSTTKGKGPK</sequence>
<feature type="compositionally biased region" description="Basic residues" evidence="1">
    <location>
        <begin position="222"/>
        <end position="241"/>
    </location>
</feature>
<dbReference type="RefSeq" id="XP_049262189.1">
    <property type="nucleotide sequence ID" value="XM_049408531.1"/>
</dbReference>
<evidence type="ECO:0000313" key="2">
    <source>
        <dbReference type="EMBL" id="KAG7661956.1"/>
    </source>
</evidence>
<dbReference type="EMBL" id="JAGSYN010000187">
    <property type="protein sequence ID" value="KAG7661956.1"/>
    <property type="molecule type" value="Genomic_DNA"/>
</dbReference>
<reference evidence="2 3" key="1">
    <citation type="journal article" date="2021" name="DNA Res.">
        <title>Genome analysis of Candida subhashii reveals its hybrid nature and dual mitochondrial genome conformations.</title>
        <authorList>
            <person name="Mixao V."/>
            <person name="Hegedusova E."/>
            <person name="Saus E."/>
            <person name="Pryszcz L.P."/>
            <person name="Cillingova A."/>
            <person name="Nosek J."/>
            <person name="Gabaldon T."/>
        </authorList>
    </citation>
    <scope>NUCLEOTIDE SEQUENCE [LARGE SCALE GENOMIC DNA]</scope>
    <source>
        <strain evidence="2 3">CBS 10753</strain>
    </source>
</reference>
<name>A0A8J5QB04_9ASCO</name>
<dbReference type="Proteomes" id="UP000694255">
    <property type="component" value="Unassembled WGS sequence"/>
</dbReference>
<accession>A0A8J5QB04</accession>
<evidence type="ECO:0000256" key="1">
    <source>
        <dbReference type="SAM" id="MobiDB-lite"/>
    </source>
</evidence>
<feature type="region of interest" description="Disordered" evidence="1">
    <location>
        <begin position="215"/>
        <end position="245"/>
    </location>
</feature>
<dbReference type="AlphaFoldDB" id="A0A8J5QB04"/>